<keyword evidence="1" id="KW-0732">Signal</keyword>
<feature type="chain" id="PRO_5045131268" description="Lipocalin-like domain-containing protein" evidence="1">
    <location>
        <begin position="19"/>
        <end position="199"/>
    </location>
</feature>
<accession>A0ABR7Q567</accession>
<dbReference type="Proteomes" id="UP000619238">
    <property type="component" value="Unassembled WGS sequence"/>
</dbReference>
<gene>
    <name evidence="2" type="ORF">H2O64_03355</name>
</gene>
<keyword evidence="3" id="KW-1185">Reference proteome</keyword>
<proteinExistence type="predicted"/>
<name>A0ABR7Q567_9FLAO</name>
<sequence length="199" mass="21682">MKKLIFTALILGIVTACSVDNVESDLIPVSGEEVTASDIECVPDASNPPTILGSTWLRTSFIIETDIDGNGDGIFSNELLDESSCGTVILRFLDNFKADNPVLNNMYLDVDDDGNGNLSQRVDCLIGDGLFPFYTQNGNIISFCYLGQLEFIGTLSTDGQTLVFDFPYEDLFFTNNSVLKPDGTVEAFQGNGIITYTLQ</sequence>
<dbReference type="RefSeq" id="WP_187560735.1">
    <property type="nucleotide sequence ID" value="NZ_JACGWS010000002.1"/>
</dbReference>
<evidence type="ECO:0000256" key="1">
    <source>
        <dbReference type="SAM" id="SignalP"/>
    </source>
</evidence>
<feature type="signal peptide" evidence="1">
    <location>
        <begin position="1"/>
        <end position="18"/>
    </location>
</feature>
<protein>
    <recommendedName>
        <fullName evidence="4">Lipocalin-like domain-containing protein</fullName>
    </recommendedName>
</protein>
<dbReference type="EMBL" id="JACGWS010000002">
    <property type="protein sequence ID" value="MBC8753690.1"/>
    <property type="molecule type" value="Genomic_DNA"/>
</dbReference>
<dbReference type="PROSITE" id="PS51257">
    <property type="entry name" value="PROKAR_LIPOPROTEIN"/>
    <property type="match status" value="1"/>
</dbReference>
<evidence type="ECO:0000313" key="3">
    <source>
        <dbReference type="Proteomes" id="UP000619238"/>
    </source>
</evidence>
<organism evidence="2 3">
    <name type="scientific">Kordia aestuariivivens</name>
    <dbReference type="NCBI Taxonomy" id="2759037"/>
    <lineage>
        <taxon>Bacteria</taxon>
        <taxon>Pseudomonadati</taxon>
        <taxon>Bacteroidota</taxon>
        <taxon>Flavobacteriia</taxon>
        <taxon>Flavobacteriales</taxon>
        <taxon>Flavobacteriaceae</taxon>
        <taxon>Kordia</taxon>
    </lineage>
</organism>
<evidence type="ECO:0008006" key="4">
    <source>
        <dbReference type="Google" id="ProtNLM"/>
    </source>
</evidence>
<evidence type="ECO:0000313" key="2">
    <source>
        <dbReference type="EMBL" id="MBC8753690.1"/>
    </source>
</evidence>
<comment type="caution">
    <text evidence="2">The sequence shown here is derived from an EMBL/GenBank/DDBJ whole genome shotgun (WGS) entry which is preliminary data.</text>
</comment>
<reference evidence="2 3" key="1">
    <citation type="submission" date="2020-07" db="EMBL/GenBank/DDBJ databases">
        <title>Description of Kordia aestuariivivens sp. nov., isolated from a tidal flat.</title>
        <authorList>
            <person name="Park S."/>
            <person name="Yoon J.-H."/>
        </authorList>
    </citation>
    <scope>NUCLEOTIDE SEQUENCE [LARGE SCALE GENOMIC DNA]</scope>
    <source>
        <strain evidence="2 3">YSTF-M3</strain>
    </source>
</reference>